<proteinExistence type="predicted"/>
<feature type="domain" description="ATPase AAA-type core" evidence="1">
    <location>
        <begin position="1275"/>
        <end position="1356"/>
    </location>
</feature>
<dbReference type="Gene3D" id="3.40.50.300">
    <property type="entry name" value="P-loop containing nucleotide triphosphate hydrolases"/>
    <property type="match status" value="1"/>
</dbReference>
<dbReference type="InterPro" id="IPR057224">
    <property type="entry name" value="DUF7902"/>
</dbReference>
<dbReference type="OrthoDB" id="9814769at2"/>
<dbReference type="KEGG" id="ctae:BGI42_08440"/>
<organism evidence="4 5">
    <name type="scientific">Clostridium taeniosporum</name>
    <dbReference type="NCBI Taxonomy" id="394958"/>
    <lineage>
        <taxon>Bacteria</taxon>
        <taxon>Bacillati</taxon>
        <taxon>Bacillota</taxon>
        <taxon>Clostridia</taxon>
        <taxon>Eubacteriales</taxon>
        <taxon>Clostridiaceae</taxon>
        <taxon>Clostridium</taxon>
    </lineage>
</organism>
<dbReference type="STRING" id="394958.BGI42_08440"/>
<evidence type="ECO:0000259" key="1">
    <source>
        <dbReference type="Pfam" id="PF00004"/>
    </source>
</evidence>
<dbReference type="InterPro" id="IPR003959">
    <property type="entry name" value="ATPase_AAA_core"/>
</dbReference>
<keyword evidence="5" id="KW-1185">Reference proteome</keyword>
<dbReference type="InterPro" id="IPR020958">
    <property type="entry name" value="DUF3686"/>
</dbReference>
<dbReference type="Pfam" id="PF12458">
    <property type="entry name" value="DUF3686"/>
    <property type="match status" value="1"/>
</dbReference>
<protein>
    <submittedName>
        <fullName evidence="4">AAA family ATPase</fullName>
    </submittedName>
</protein>
<accession>A0A1D7XNP5</accession>
<evidence type="ECO:0000313" key="4">
    <source>
        <dbReference type="EMBL" id="AOR24934.1"/>
    </source>
</evidence>
<evidence type="ECO:0000313" key="5">
    <source>
        <dbReference type="Proteomes" id="UP000094652"/>
    </source>
</evidence>
<sequence length="1634" mass="188601">MEKGTYEIIKNRLIKQGEDLRERVSKLNDVRKEAFGSIETKLLGSERIITEHNCIPRDMAPVEDSFIFGYNVHIGLKSKVELSDVFSIYKYSEKKFVKQSLDLINNEEFIKDFDELYKYYKNTFFAKFTIIEPYFYMIFQTGKSPTDIKVFKWAIEGNKLIYVDSRSEHEVKFKKESEFEFIKATRDDQRSGLYAHISILDKVFVETIRGDLTIKVEDNTETGKGIYSEPVEDMDQSLDDAEIYYANLDELIILKIKPYKENDFRYFIFNNKLKNVVRVDSIKDTCILLPGHHGLIFPKGYYLQTGEHKIFDIEAEGSIFDQRVTSSNGEDYQYIFYNTNNGEYQVYSYNIIEQKIDAPIVCSGYSHFNNGEMIVVKHENEPRKNHMIQIWQTPYVGKNYVSEGDKESVLFKIGNKDIVTAMADCRAVCKLIDKKEGYQSIYVDIVKECERIIDSYFWLDKKETFNLREVLLSLKESATFAIGEFEKVLRIKATTKKQIEDASKTSEELLKKLKYGTFDTIDEYVRALADIRNLRGQIASLKDLRYTDLNIVNTLDKDVKEKYDEFSKKCVEFLLAPEGLMPYEEKVKELQGEIDKINKSNEGKELQEKINETSSDLELLIDIISNFKIEDPTMTTEIIEKISALFSLINNGKARLNNKIEEFTKNEMTTQFYSQIKLLSQSVVNYLDISDTEEKCDEYLNKVMIMIQELEGRFAEFDDYILQLNEKREELYNAFESKKQSILDKKNKRILGLFNSAERILSGIKNRLNNFQSVAEINGYLATDIMVEKVRDVMSTLNDLGDSIKADEITSRLKKIKEEAVRQLNDRQDLYVNGENVIKLGKHNFSVNTKAIDLSIVQKDDILYYHITGTDFWEKINKDGIEKYNNVFNQSIVSENNNVYRGEYLAYLVFEEANNKRFETLEKLEAKSEAQLVEVVQKFMVSRYQEGYTKGVHDIDAAKILKTLLQLHEKIDLLVYKSEARALARVYWDSLADEEIKSVLRKRLKEVAKVTLYFNSSPNLEKYIPYIVENMEKENKLISLFGKKYIKEASEYLCLEIMEGEEFIVSKEAKSIYDGFIKYLRDKNVLNEFLSSVNSSKNDIEGLYYLISECINAYKDNVLNDKNKEDINITIFETLNSEEIIGVLKEVIVLLIGNKTDLGRVIYVDSKVKVTGLIGSHPVINGGEYILSYMRFMDKLNEFKCREVNDFIEFYEIKKNLIKDFKAKIHLDDFKPEVLTSFVRNKLIDKVYLPLIGDNLAKQIGVVGENKRTDLMGLLLLLSPPGYGKTTLIEYVASRLGLILVKINGPCLGNEVTSLDPEMAKNNSAREELIKLNIALKMGNNVMIYVDDIQHCNPEFLQKFISLCDGQRKIEGVYNGVSETYDLRGKKVAIVMAGNPYTESGEKFKIPDMLANRADVYNLGDMLMENEEAFKLSYIENALTSNSVLSKLSNNNPKDLYGFVEMAKGAERESVSLDGNYSVEEINEYISVIDKLFKVRDIVLKVNLEYIYSAAQAEEYRKEPPFKLQGSYRNMNKIAEKIIPVMNDNELFKRIIASYENDSQTLTTGAEANMLKWKEIAGCITEEEKIRFEEIKTIFIKNKLVKGDDKLGQAVLALNGLTDNLEMIKDILASVIKH</sequence>
<evidence type="ECO:0000259" key="2">
    <source>
        <dbReference type="Pfam" id="PF12458"/>
    </source>
</evidence>
<dbReference type="GO" id="GO:0005524">
    <property type="term" value="F:ATP binding"/>
    <property type="evidence" value="ECO:0007669"/>
    <property type="project" value="InterPro"/>
</dbReference>
<dbReference type="SUPFAM" id="SSF52540">
    <property type="entry name" value="P-loop containing nucleoside triphosphate hydrolases"/>
    <property type="match status" value="1"/>
</dbReference>
<dbReference type="Pfam" id="PF00004">
    <property type="entry name" value="AAA"/>
    <property type="match status" value="1"/>
</dbReference>
<name>A0A1D7XNP5_9CLOT</name>
<dbReference type="GO" id="GO:0016887">
    <property type="term" value="F:ATP hydrolysis activity"/>
    <property type="evidence" value="ECO:0007669"/>
    <property type="project" value="InterPro"/>
</dbReference>
<gene>
    <name evidence="4" type="ORF">BGI42_08440</name>
</gene>
<dbReference type="Proteomes" id="UP000094652">
    <property type="component" value="Chromosome"/>
</dbReference>
<reference evidence="5" key="1">
    <citation type="submission" date="2016-09" db="EMBL/GenBank/DDBJ databases">
        <title>Genomics of Clostridium taeniosporum, an organism which forms endospores with ribbon-like appendages.</title>
        <authorList>
            <person name="Walker J.R."/>
        </authorList>
    </citation>
    <scope>NUCLEOTIDE SEQUENCE [LARGE SCALE GENOMIC DNA]</scope>
    <source>
        <strain evidence="5">1/k</strain>
    </source>
</reference>
<evidence type="ECO:0000259" key="3">
    <source>
        <dbReference type="Pfam" id="PF25472"/>
    </source>
</evidence>
<feature type="domain" description="DUF7902" evidence="3">
    <location>
        <begin position="579"/>
        <end position="661"/>
    </location>
</feature>
<dbReference type="EMBL" id="CP017253">
    <property type="protein sequence ID" value="AOR24934.1"/>
    <property type="molecule type" value="Genomic_DNA"/>
</dbReference>
<dbReference type="InterPro" id="IPR027417">
    <property type="entry name" value="P-loop_NTPase"/>
</dbReference>
<feature type="domain" description="DUF3686" evidence="2">
    <location>
        <begin position="19"/>
        <end position="457"/>
    </location>
</feature>
<dbReference type="Pfam" id="PF25472">
    <property type="entry name" value="DUF7902"/>
    <property type="match status" value="1"/>
</dbReference>